<name>A0A450ZWY2_9GAMM</name>
<proteinExistence type="predicted"/>
<gene>
    <name evidence="1" type="ORF">BECKUNK1418G_GA0071005_100266</name>
    <name evidence="2" type="ORF">BECKUNK1418H_GA0071006_100166</name>
</gene>
<accession>A0A450ZWY2</accession>
<reference evidence="1" key="1">
    <citation type="submission" date="2019-02" db="EMBL/GenBank/DDBJ databases">
        <authorList>
            <person name="Gruber-Vodicka R. H."/>
            <person name="Seah K. B. B."/>
        </authorList>
    </citation>
    <scope>NUCLEOTIDE SEQUENCE</scope>
    <source>
        <strain evidence="2">BECK_BY19</strain>
        <strain evidence="1">BECK_BY8</strain>
    </source>
</reference>
<protein>
    <submittedName>
        <fullName evidence="1">Uncharacterized protein</fullName>
    </submittedName>
</protein>
<dbReference type="AlphaFoldDB" id="A0A450ZWY2"/>
<dbReference type="EMBL" id="CAADFZ010000002">
    <property type="protein sequence ID" value="VFK58258.1"/>
    <property type="molecule type" value="Genomic_DNA"/>
</dbReference>
<organism evidence="1">
    <name type="scientific">Candidatus Kentrum sp. UNK</name>
    <dbReference type="NCBI Taxonomy" id="2126344"/>
    <lineage>
        <taxon>Bacteria</taxon>
        <taxon>Pseudomonadati</taxon>
        <taxon>Pseudomonadota</taxon>
        <taxon>Gammaproteobacteria</taxon>
        <taxon>Candidatus Kentrum</taxon>
    </lineage>
</organism>
<evidence type="ECO:0000313" key="1">
    <source>
        <dbReference type="EMBL" id="VFK58258.1"/>
    </source>
</evidence>
<sequence>MNCVDCRKPFSFEGDLCDGHNAPDYYIGCMYYHPTGWTHFGVFKWRCVHLCTEQNRGIFCVHRSHSKWKIYQDVIDSPHSPNLNQ</sequence>
<evidence type="ECO:0000313" key="2">
    <source>
        <dbReference type="EMBL" id="VFK68337.1"/>
    </source>
</evidence>
<dbReference type="EMBL" id="CAADGD010000001">
    <property type="protein sequence ID" value="VFK68337.1"/>
    <property type="molecule type" value="Genomic_DNA"/>
</dbReference>